<evidence type="ECO:0000313" key="1">
    <source>
        <dbReference type="EMBL" id="MBB2967663.1"/>
    </source>
</evidence>
<dbReference type="RefSeq" id="WP_021756506.1">
    <property type="nucleotide sequence ID" value="NZ_DAMDIH010000003.1"/>
</dbReference>
<comment type="caution">
    <text evidence="1">The sequence shown here is derived from an EMBL/GenBank/DDBJ whole genome shotgun (WGS) entry which is preliminary data.</text>
</comment>
<protein>
    <recommendedName>
        <fullName evidence="3">YtxH domain-containing protein</fullName>
    </recommendedName>
</protein>
<reference evidence="1 2" key="1">
    <citation type="submission" date="2020-08" db="EMBL/GenBank/DDBJ databases">
        <title>Sequencing the genomes of 1000 actinobacteria strains.</title>
        <authorList>
            <person name="Klenk H.-P."/>
        </authorList>
    </citation>
    <scope>NUCLEOTIDE SEQUENCE [LARGE SCALE GENOMIC DNA]</scope>
    <source>
        <strain evidence="1 2">DSM 20146</strain>
    </source>
</reference>
<name>A0A7W4UWS5_LEIAQ</name>
<organism evidence="1 2">
    <name type="scientific">Leifsonia aquatica</name>
    <name type="common">Corynebacterium aquaticum</name>
    <dbReference type="NCBI Taxonomy" id="144185"/>
    <lineage>
        <taxon>Bacteria</taxon>
        <taxon>Bacillati</taxon>
        <taxon>Actinomycetota</taxon>
        <taxon>Actinomycetes</taxon>
        <taxon>Micrococcales</taxon>
        <taxon>Microbacteriaceae</taxon>
        <taxon>Leifsonia</taxon>
    </lineage>
</organism>
<proteinExistence type="predicted"/>
<gene>
    <name evidence="1" type="ORF">FHX33_002426</name>
</gene>
<dbReference type="AlphaFoldDB" id="A0A7W4UWS5"/>
<evidence type="ECO:0008006" key="3">
    <source>
        <dbReference type="Google" id="ProtNLM"/>
    </source>
</evidence>
<accession>A0A7W4UWS5</accession>
<sequence>MRFKTFLVLIGIAVAYVLGARAGRERYQQIVGAVSSFWNDPNVKKTRKKIKKATR</sequence>
<dbReference type="EMBL" id="JACHVP010000002">
    <property type="protein sequence ID" value="MBB2967663.1"/>
    <property type="molecule type" value="Genomic_DNA"/>
</dbReference>
<dbReference type="Proteomes" id="UP000538196">
    <property type="component" value="Unassembled WGS sequence"/>
</dbReference>
<evidence type="ECO:0000313" key="2">
    <source>
        <dbReference type="Proteomes" id="UP000538196"/>
    </source>
</evidence>
<keyword evidence="2" id="KW-1185">Reference proteome</keyword>